<dbReference type="InterPro" id="IPR007657">
    <property type="entry name" value="Glycosyltransferase_61"/>
</dbReference>
<dbReference type="Gene3D" id="3.40.50.720">
    <property type="entry name" value="NAD(P)-binding Rossmann-like Domain"/>
    <property type="match status" value="1"/>
</dbReference>
<organism evidence="5 6">
    <name type="scientific">Pseudomonas chlororaphis</name>
    <dbReference type="NCBI Taxonomy" id="587753"/>
    <lineage>
        <taxon>Bacteria</taxon>
        <taxon>Pseudomonadati</taxon>
        <taxon>Pseudomonadota</taxon>
        <taxon>Gammaproteobacteria</taxon>
        <taxon>Pseudomonadales</taxon>
        <taxon>Pseudomonadaceae</taxon>
        <taxon>Pseudomonas</taxon>
    </lineage>
</organism>
<dbReference type="PANTHER" id="PTHR20961">
    <property type="entry name" value="GLYCOSYLTRANSFERASE"/>
    <property type="match status" value="1"/>
</dbReference>
<dbReference type="RefSeq" id="WP_232018475.1">
    <property type="nucleotide sequence ID" value="NZ_CP118137.1"/>
</dbReference>
<evidence type="ECO:0000313" key="5">
    <source>
        <dbReference type="EMBL" id="VEF73678.1"/>
    </source>
</evidence>
<dbReference type="InterPro" id="IPR049625">
    <property type="entry name" value="Glyco_transf_61_cat"/>
</dbReference>
<evidence type="ECO:0000259" key="4">
    <source>
        <dbReference type="Pfam" id="PF04577"/>
    </source>
</evidence>
<dbReference type="EMBL" id="LR134334">
    <property type="protein sequence ID" value="VEF73678.1"/>
    <property type="molecule type" value="Genomic_DNA"/>
</dbReference>
<evidence type="ECO:0000313" key="6">
    <source>
        <dbReference type="Proteomes" id="UP000277437"/>
    </source>
</evidence>
<keyword evidence="1" id="KW-0328">Glycosyltransferase</keyword>
<proteinExistence type="predicted"/>
<evidence type="ECO:0000256" key="1">
    <source>
        <dbReference type="ARBA" id="ARBA00022676"/>
    </source>
</evidence>
<evidence type="ECO:0000256" key="3">
    <source>
        <dbReference type="ARBA" id="ARBA00023180"/>
    </source>
</evidence>
<name>A0AAX3FT01_9PSED</name>
<dbReference type="Pfam" id="PF04577">
    <property type="entry name" value="Glyco_transf_61"/>
    <property type="match status" value="1"/>
</dbReference>
<protein>
    <submittedName>
        <fullName evidence="5">Capsular polysaccharide biosynthesis protein</fullName>
    </submittedName>
</protein>
<gene>
    <name evidence="5" type="ORF">NCTC7357_01948</name>
</gene>
<reference evidence="5 6" key="1">
    <citation type="submission" date="2018-12" db="EMBL/GenBank/DDBJ databases">
        <authorList>
            <consortium name="Pathogen Informatics"/>
        </authorList>
    </citation>
    <scope>NUCLEOTIDE SEQUENCE [LARGE SCALE GENOMIC DNA]</scope>
    <source>
        <strain evidence="5 6">NCTC7357</strain>
    </source>
</reference>
<accession>A0AAX3FT01</accession>
<dbReference type="Proteomes" id="UP000277437">
    <property type="component" value="Chromosome"/>
</dbReference>
<keyword evidence="2" id="KW-0808">Transferase</keyword>
<dbReference type="AlphaFoldDB" id="A0AAX3FT01"/>
<sequence length="536" mass="61322">MTIYHRQHQQDEVNVSTGFGQKARVLIFGTGAGGVNFYKYNRRRYRVIGFVDNNQQKQGQRLFGKLIHAPQQLSSLAFDKIIIASDYYREIHPQLTEKLAINEQKVEVFHGAQISSQLPWFQRIGKRLEQLGYERLCRKPGLISDLLYRLFFRRQDTRRLALRWLDESDEHKVHVFRPSQPGTSQPPRFLHQSTPAITLELPEIALYHFRQGQVCSVSRSVILPGGQLVLERVPTAKSLHADYSAAHLLYHGQRLALVRTGKPVELEKGLLISGCNEQNYYHWTVEVLSQLQFVAELPPQYADYPLLISKSSQNIPSIKALIEAIGVDRPLVLLENITSYQVADLLLISAPNNMIPNFKGPAQNSASSGFVRPESINFLREKALHLARDIPISELPKRVFLARKGFLRHYNQAEILKLLEPYGFTCVYMEEQDINHQVAIMANAEVIIGPTGAAWTNLIFASKNARALCWMAEEYAELSCFSNLAAIVGVEMDYIAYRVGSTDSRELYYRNYRVDAKSVENWLQQHLSKRLEKETR</sequence>
<feature type="domain" description="Glycosyltransferase 61 catalytic" evidence="4">
    <location>
        <begin position="280"/>
        <end position="466"/>
    </location>
</feature>
<evidence type="ECO:0000256" key="2">
    <source>
        <dbReference type="ARBA" id="ARBA00022679"/>
    </source>
</evidence>
<dbReference type="GO" id="GO:0016757">
    <property type="term" value="F:glycosyltransferase activity"/>
    <property type="evidence" value="ECO:0007669"/>
    <property type="project" value="UniProtKB-KW"/>
</dbReference>
<keyword evidence="3" id="KW-0325">Glycoprotein</keyword>